<evidence type="ECO:0000313" key="9">
    <source>
        <dbReference type="EMBL" id="GGA92393.1"/>
    </source>
</evidence>
<comment type="similarity">
    <text evidence="1 7">Belongs to the pseudouridine synthase RsuA family.</text>
</comment>
<dbReference type="PROSITE" id="PS50889">
    <property type="entry name" value="S4"/>
    <property type="match status" value="1"/>
</dbReference>
<evidence type="ECO:0000313" key="10">
    <source>
        <dbReference type="Proteomes" id="UP000651977"/>
    </source>
</evidence>
<gene>
    <name evidence="9" type="primary">rsuA</name>
    <name evidence="9" type="ORF">GCM10007414_01280</name>
</gene>
<dbReference type="EMBL" id="BMDY01000001">
    <property type="protein sequence ID" value="GGA92393.1"/>
    <property type="molecule type" value="Genomic_DNA"/>
</dbReference>
<dbReference type="SUPFAM" id="SSF55174">
    <property type="entry name" value="Alpha-L RNA-binding motif"/>
    <property type="match status" value="1"/>
</dbReference>
<dbReference type="SMART" id="SM00363">
    <property type="entry name" value="S4"/>
    <property type="match status" value="1"/>
</dbReference>
<reference evidence="10" key="1">
    <citation type="journal article" date="2019" name="Int. J. Syst. Evol. Microbiol.">
        <title>The Global Catalogue of Microorganisms (GCM) 10K type strain sequencing project: providing services to taxonomists for standard genome sequencing and annotation.</title>
        <authorList>
            <consortium name="The Broad Institute Genomics Platform"/>
            <consortium name="The Broad Institute Genome Sequencing Center for Infectious Disease"/>
            <person name="Wu L."/>
            <person name="Ma J."/>
        </authorList>
    </citation>
    <scope>NUCLEOTIDE SEQUENCE [LARGE SCALE GENOMIC DNA]</scope>
    <source>
        <strain evidence="10">CGMCC 1.10131</strain>
    </source>
</reference>
<dbReference type="InterPro" id="IPR006145">
    <property type="entry name" value="PsdUridine_synth_RsuA/RluA"/>
</dbReference>
<protein>
    <recommendedName>
        <fullName evidence="7">Pseudouridine synthase</fullName>
        <ecNumber evidence="7">5.4.99.-</ecNumber>
    </recommendedName>
</protein>
<evidence type="ECO:0000256" key="2">
    <source>
        <dbReference type="ARBA" id="ARBA00022884"/>
    </source>
</evidence>
<dbReference type="InterPro" id="IPR020094">
    <property type="entry name" value="TruA/RsuA/RluB/E/F_N"/>
</dbReference>
<sequence length="232" mass="26087">MKYPCRIDKFISKALGLPRSEAKKVIKAKRVKINQSLVTNGQTPVQADDHVFLDQQALSAQQHVYYMLNKPQGYLSTEAEANHPSALSLLPNSPHQLHAAGRLDVDTTGLLLITSDGQWSHRVTSPRANKVKQYRVTLAEPIFEAELQQLRDGLMLRGEQKPTKAAEVEQLNERLIVLRISEGRYHQVKRMCAAVGNKVLALHREKIGEIELDGQLAAGEYRPLSLEEISYF</sequence>
<dbReference type="InterPro" id="IPR020103">
    <property type="entry name" value="PsdUridine_synth_cat_dom_sf"/>
</dbReference>
<evidence type="ECO:0000259" key="8">
    <source>
        <dbReference type="SMART" id="SM00363"/>
    </source>
</evidence>
<dbReference type="Gene3D" id="3.30.70.580">
    <property type="entry name" value="Pseudouridine synthase I, catalytic domain, N-terminal subdomain"/>
    <property type="match status" value="1"/>
</dbReference>
<dbReference type="Proteomes" id="UP000651977">
    <property type="component" value="Unassembled WGS sequence"/>
</dbReference>
<comment type="caution">
    <text evidence="9">The sequence shown here is derived from an EMBL/GenBank/DDBJ whole genome shotgun (WGS) entry which is preliminary data.</text>
</comment>
<keyword evidence="2 6" id="KW-0694">RNA-binding</keyword>
<dbReference type="InterPro" id="IPR018496">
    <property type="entry name" value="PsdUridine_synth_RsuA/RluB_CS"/>
</dbReference>
<dbReference type="EC" id="5.4.99.-" evidence="7"/>
<evidence type="ECO:0000256" key="6">
    <source>
        <dbReference type="PROSITE-ProRule" id="PRU00182"/>
    </source>
</evidence>
<dbReference type="PROSITE" id="PS01149">
    <property type="entry name" value="PSI_RSU"/>
    <property type="match status" value="1"/>
</dbReference>
<proteinExistence type="inferred from homology"/>
<dbReference type="Pfam" id="PF01479">
    <property type="entry name" value="S4"/>
    <property type="match status" value="1"/>
</dbReference>
<keyword evidence="10" id="KW-1185">Reference proteome</keyword>
<dbReference type="InterPro" id="IPR036986">
    <property type="entry name" value="S4_RNA-bd_sf"/>
</dbReference>
<dbReference type="InterPro" id="IPR000748">
    <property type="entry name" value="PsdUridine_synth_RsuA/RluB/E/F"/>
</dbReference>
<name>A0ABQ1HUN9_9ALTE</name>
<dbReference type="NCBIfam" id="TIGR00093">
    <property type="entry name" value="pseudouridine synthase"/>
    <property type="match status" value="1"/>
</dbReference>
<dbReference type="SUPFAM" id="SSF55120">
    <property type="entry name" value="Pseudouridine synthase"/>
    <property type="match status" value="1"/>
</dbReference>
<keyword evidence="3 7" id="KW-0413">Isomerase</keyword>
<organism evidence="9 10">
    <name type="scientific">Agarivorans gilvus</name>
    <dbReference type="NCBI Taxonomy" id="680279"/>
    <lineage>
        <taxon>Bacteria</taxon>
        <taxon>Pseudomonadati</taxon>
        <taxon>Pseudomonadota</taxon>
        <taxon>Gammaproteobacteria</taxon>
        <taxon>Alteromonadales</taxon>
        <taxon>Alteromonadaceae</taxon>
        <taxon>Agarivorans</taxon>
    </lineage>
</organism>
<comment type="catalytic activity">
    <reaction evidence="4">
        <text>uridine(516) in 16S rRNA = pseudouridine(516) in 16S rRNA</text>
        <dbReference type="Rhea" id="RHEA:38867"/>
        <dbReference type="Rhea" id="RHEA-COMP:10089"/>
        <dbReference type="Rhea" id="RHEA-COMP:10090"/>
        <dbReference type="ChEBI" id="CHEBI:65314"/>
        <dbReference type="ChEBI" id="CHEBI:65315"/>
        <dbReference type="EC" id="5.4.99.19"/>
    </reaction>
</comment>
<dbReference type="InterPro" id="IPR050343">
    <property type="entry name" value="RsuA_PseudoU_synthase"/>
</dbReference>
<dbReference type="Gene3D" id="3.10.290.10">
    <property type="entry name" value="RNA-binding S4 domain"/>
    <property type="match status" value="1"/>
</dbReference>
<dbReference type="CDD" id="cd00165">
    <property type="entry name" value="S4"/>
    <property type="match status" value="1"/>
</dbReference>
<dbReference type="Gene3D" id="3.30.70.1560">
    <property type="entry name" value="Alpha-L RNA-binding motif"/>
    <property type="match status" value="1"/>
</dbReference>
<accession>A0ABQ1HUN9</accession>
<dbReference type="InterPro" id="IPR002942">
    <property type="entry name" value="S4_RNA-bd"/>
</dbReference>
<dbReference type="Pfam" id="PF00849">
    <property type="entry name" value="PseudoU_synth_2"/>
    <property type="match status" value="1"/>
</dbReference>
<feature type="domain" description="RNA-binding S4" evidence="8">
    <location>
        <begin position="5"/>
        <end position="62"/>
    </location>
</feature>
<evidence type="ECO:0000256" key="7">
    <source>
        <dbReference type="RuleBase" id="RU003887"/>
    </source>
</evidence>
<evidence type="ECO:0000256" key="3">
    <source>
        <dbReference type="ARBA" id="ARBA00023235"/>
    </source>
</evidence>
<comment type="function">
    <text evidence="5">Responsible for synthesis of pseudouridine from uracil-516 in 16S ribosomal RNA.</text>
</comment>
<evidence type="ECO:0000256" key="5">
    <source>
        <dbReference type="ARBA" id="ARBA00037590"/>
    </source>
</evidence>
<evidence type="ECO:0000256" key="4">
    <source>
        <dbReference type="ARBA" id="ARBA00036749"/>
    </source>
</evidence>
<dbReference type="CDD" id="cd02553">
    <property type="entry name" value="PseudoU_synth_RsuA"/>
    <property type="match status" value="1"/>
</dbReference>
<dbReference type="PANTHER" id="PTHR47683:SF4">
    <property type="entry name" value="PSEUDOURIDINE SYNTHASE"/>
    <property type="match status" value="1"/>
</dbReference>
<dbReference type="PANTHER" id="PTHR47683">
    <property type="entry name" value="PSEUDOURIDINE SYNTHASE FAMILY PROTEIN-RELATED"/>
    <property type="match status" value="1"/>
</dbReference>
<dbReference type="RefSeq" id="WP_055731743.1">
    <property type="nucleotide sequence ID" value="NZ_BMDY01000001.1"/>
</dbReference>
<evidence type="ECO:0000256" key="1">
    <source>
        <dbReference type="ARBA" id="ARBA00008348"/>
    </source>
</evidence>
<dbReference type="InterPro" id="IPR042092">
    <property type="entry name" value="PsdUridine_s_RsuA/RluB/E/F_cat"/>
</dbReference>